<dbReference type="InterPro" id="IPR043519">
    <property type="entry name" value="NT_sf"/>
</dbReference>
<dbReference type="Proteomes" id="UP000746471">
    <property type="component" value="Unassembled WGS sequence"/>
</dbReference>
<protein>
    <submittedName>
        <fullName evidence="2">Nucleotidyltransferase domain-containing protein</fullName>
    </submittedName>
</protein>
<organism evidence="2 3">
    <name type="scientific">Fusibacter paucivorans</name>
    <dbReference type="NCBI Taxonomy" id="76009"/>
    <lineage>
        <taxon>Bacteria</taxon>
        <taxon>Bacillati</taxon>
        <taxon>Bacillota</taxon>
        <taxon>Clostridia</taxon>
        <taxon>Eubacteriales</taxon>
        <taxon>Eubacteriales Family XII. Incertae Sedis</taxon>
        <taxon>Fusibacter</taxon>
    </lineage>
</organism>
<comment type="caution">
    <text evidence="2">The sequence shown here is derived from an EMBL/GenBank/DDBJ whole genome shotgun (WGS) entry which is preliminary data.</text>
</comment>
<evidence type="ECO:0000259" key="1">
    <source>
        <dbReference type="Pfam" id="PF01909"/>
    </source>
</evidence>
<dbReference type="Gene3D" id="3.30.460.10">
    <property type="entry name" value="Beta Polymerase, domain 2"/>
    <property type="match status" value="1"/>
</dbReference>
<feature type="domain" description="Polymerase nucleotidyl transferase" evidence="1">
    <location>
        <begin position="16"/>
        <end position="66"/>
    </location>
</feature>
<evidence type="ECO:0000313" key="2">
    <source>
        <dbReference type="EMBL" id="MBS7526213.1"/>
    </source>
</evidence>
<reference evidence="2 3" key="1">
    <citation type="submission" date="2021-05" db="EMBL/GenBank/DDBJ databases">
        <title>Fusibacter ferrireducens sp. nov., an anaerobic, sulfur- and Fe-reducing bacterium isolated from the mangrove sediment.</title>
        <authorList>
            <person name="Qiu D."/>
        </authorList>
    </citation>
    <scope>NUCLEOTIDE SEQUENCE [LARGE SCALE GENOMIC DNA]</scope>
    <source>
        <strain evidence="2 3">DSM 12116</strain>
    </source>
</reference>
<keyword evidence="3" id="KW-1185">Reference proteome</keyword>
<gene>
    <name evidence="2" type="ORF">KHM83_05955</name>
</gene>
<dbReference type="EMBL" id="JAHBCL010000008">
    <property type="protein sequence ID" value="MBS7526213.1"/>
    <property type="molecule type" value="Genomic_DNA"/>
</dbReference>
<sequence length="226" mass="25907">MTFDIHLWLEAFLHNLKALFNKRIRFVGLQGSYARNEATEASDVDIVVILDDVSPVDLSAYHDMVACLSYPEKACGFIADQKSLLNWDRSDLFQFYHDTTPLYGDLDFLKPLIKRADVQRAIQIGVCNLYHLCGHNMVHQKKAAALQSQYKSAIFILQAIYYNRTSTYIRHKAELCTQVDAADLFILKTDLAFKENPNLAETSFDYYAGLLFNWAKDTLVIYSNDI</sequence>
<evidence type="ECO:0000313" key="3">
    <source>
        <dbReference type="Proteomes" id="UP000746471"/>
    </source>
</evidence>
<dbReference type="InterPro" id="IPR002934">
    <property type="entry name" value="Polymerase_NTP_transf_dom"/>
</dbReference>
<name>A0ABS5PM37_9FIRM</name>
<proteinExistence type="predicted"/>
<dbReference type="SUPFAM" id="SSF81301">
    <property type="entry name" value="Nucleotidyltransferase"/>
    <property type="match status" value="1"/>
</dbReference>
<dbReference type="CDD" id="cd05403">
    <property type="entry name" value="NT_KNTase_like"/>
    <property type="match status" value="1"/>
</dbReference>
<dbReference type="RefSeq" id="WP_213235996.1">
    <property type="nucleotide sequence ID" value="NZ_JAHBCL010000008.1"/>
</dbReference>
<accession>A0ABS5PM37</accession>
<dbReference type="Pfam" id="PF01909">
    <property type="entry name" value="NTP_transf_2"/>
    <property type="match status" value="1"/>
</dbReference>